<evidence type="ECO:0000259" key="13">
    <source>
        <dbReference type="PROSITE" id="PS50071"/>
    </source>
</evidence>
<dbReference type="PROSITE" id="PS50071">
    <property type="entry name" value="HOMEOBOX_2"/>
    <property type="match status" value="1"/>
</dbReference>
<keyword evidence="6 8" id="KW-0539">Nucleus</keyword>
<accession>A0A7J6W7F3</accession>
<dbReference type="OrthoDB" id="6159439at2759"/>
<feature type="compositionally biased region" description="Polar residues" evidence="12">
    <location>
        <begin position="49"/>
        <end position="58"/>
    </location>
</feature>
<evidence type="ECO:0000256" key="2">
    <source>
        <dbReference type="ARBA" id="ARBA00023015"/>
    </source>
</evidence>
<protein>
    <recommendedName>
        <fullName evidence="10">Homeobox-leucine zipper protein</fullName>
    </recommendedName>
    <alternativeName>
        <fullName evidence="10">HD-ZIP protein</fullName>
    </alternativeName>
    <alternativeName>
        <fullName evidence="10">Homeodomain transcription factor</fullName>
    </alternativeName>
</protein>
<dbReference type="PANTHER" id="PTHR24326:SF591">
    <property type="entry name" value="HOMEOBOX-LEUCINE ZIPPER PROTEIN ATHB-51-RELATED"/>
    <property type="match status" value="1"/>
</dbReference>
<comment type="function">
    <text evidence="10">Transcription factor.</text>
</comment>
<proteinExistence type="inferred from homology"/>
<evidence type="ECO:0000313" key="15">
    <source>
        <dbReference type="Proteomes" id="UP000554482"/>
    </source>
</evidence>
<keyword evidence="3 8" id="KW-0238">DNA-binding</keyword>
<keyword evidence="11" id="KW-0175">Coiled coil</keyword>
<dbReference type="CDD" id="cd00086">
    <property type="entry name" value="homeodomain"/>
    <property type="match status" value="1"/>
</dbReference>
<evidence type="ECO:0000256" key="11">
    <source>
        <dbReference type="SAM" id="Coils"/>
    </source>
</evidence>
<dbReference type="GO" id="GO:0043565">
    <property type="term" value="F:sequence-specific DNA binding"/>
    <property type="evidence" value="ECO:0007669"/>
    <property type="project" value="InterPro"/>
</dbReference>
<dbReference type="GO" id="GO:0000981">
    <property type="term" value="F:DNA-binding transcription factor activity, RNA polymerase II-specific"/>
    <property type="evidence" value="ECO:0007669"/>
    <property type="project" value="UniProtKB-UniRule"/>
</dbReference>
<evidence type="ECO:0000256" key="5">
    <source>
        <dbReference type="ARBA" id="ARBA00023163"/>
    </source>
</evidence>
<dbReference type="AlphaFoldDB" id="A0A7J6W7F3"/>
<comment type="subcellular location">
    <subcellularLocation>
        <location evidence="1 8 9">Nucleus</location>
    </subcellularLocation>
</comment>
<dbReference type="GO" id="GO:0045893">
    <property type="term" value="P:positive regulation of DNA-templated transcription"/>
    <property type="evidence" value="ECO:0007669"/>
    <property type="project" value="TreeGrafter"/>
</dbReference>
<evidence type="ECO:0000256" key="9">
    <source>
        <dbReference type="RuleBase" id="RU000682"/>
    </source>
</evidence>
<dbReference type="GO" id="GO:0005634">
    <property type="term" value="C:nucleus"/>
    <property type="evidence" value="ECO:0007669"/>
    <property type="project" value="UniProtKB-SubCell"/>
</dbReference>
<feature type="DNA-binding region" description="Homeobox" evidence="8">
    <location>
        <begin position="75"/>
        <end position="134"/>
    </location>
</feature>
<feature type="domain" description="Homeobox" evidence="13">
    <location>
        <begin position="73"/>
        <end position="133"/>
    </location>
</feature>
<keyword evidence="15" id="KW-1185">Reference proteome</keyword>
<comment type="caution">
    <text evidence="14">The sequence shown here is derived from an EMBL/GenBank/DDBJ whole genome shotgun (WGS) entry which is preliminary data.</text>
</comment>
<dbReference type="Proteomes" id="UP000554482">
    <property type="component" value="Unassembled WGS sequence"/>
</dbReference>
<evidence type="ECO:0000256" key="3">
    <source>
        <dbReference type="ARBA" id="ARBA00023125"/>
    </source>
</evidence>
<dbReference type="EMBL" id="JABWDY010021007">
    <property type="protein sequence ID" value="KAF5192728.1"/>
    <property type="molecule type" value="Genomic_DNA"/>
</dbReference>
<keyword evidence="2 10" id="KW-0805">Transcription regulation</keyword>
<evidence type="ECO:0000256" key="10">
    <source>
        <dbReference type="RuleBase" id="RU369038"/>
    </source>
</evidence>
<comment type="similarity">
    <text evidence="7 10">Belongs to the HD-ZIP homeobox family. Class I subfamily.</text>
</comment>
<dbReference type="Pfam" id="PF00046">
    <property type="entry name" value="Homeodomain"/>
    <property type="match status" value="1"/>
</dbReference>
<dbReference type="Gene3D" id="1.10.10.60">
    <property type="entry name" value="Homeodomain-like"/>
    <property type="match status" value="1"/>
</dbReference>
<evidence type="ECO:0000256" key="6">
    <source>
        <dbReference type="ARBA" id="ARBA00023242"/>
    </source>
</evidence>
<dbReference type="PANTHER" id="PTHR24326">
    <property type="entry name" value="HOMEOBOX-LEUCINE ZIPPER PROTEIN"/>
    <property type="match status" value="1"/>
</dbReference>
<dbReference type="Pfam" id="PF02183">
    <property type="entry name" value="HALZ"/>
    <property type="match status" value="1"/>
</dbReference>
<dbReference type="InterPro" id="IPR009057">
    <property type="entry name" value="Homeodomain-like_sf"/>
</dbReference>
<evidence type="ECO:0000256" key="4">
    <source>
        <dbReference type="ARBA" id="ARBA00023155"/>
    </source>
</evidence>
<feature type="coiled-coil region" evidence="11">
    <location>
        <begin position="125"/>
        <end position="159"/>
    </location>
</feature>
<evidence type="ECO:0000256" key="12">
    <source>
        <dbReference type="SAM" id="MobiDB-lite"/>
    </source>
</evidence>
<sequence length="245" mass="28398">MYKDMDWTSGGNFRSFDDHILNNIVYNNDFNPFDQEMEMNTRYGMQVSADQTPRSPIASSSNNNITKNKKDFQRNQERKKRLSNEQIDSLEKSFQEEIKLEPERKMKLAQELELQPRQIAVWFQNRRARWKVKQMERLYDTLKKEFDVIIRENQKLQAEVINLKGKIEDRASAKQGSTGYTEASTAEESVESKSIVFHSSNNRQSTNYHQINAAAAAAECNYLFNMDACNPTSSPYLGALPIYPA</sequence>
<dbReference type="SMART" id="SM00389">
    <property type="entry name" value="HOX"/>
    <property type="match status" value="1"/>
</dbReference>
<evidence type="ECO:0000256" key="1">
    <source>
        <dbReference type="ARBA" id="ARBA00004123"/>
    </source>
</evidence>
<feature type="region of interest" description="Disordered" evidence="12">
    <location>
        <begin position="49"/>
        <end position="87"/>
    </location>
</feature>
<dbReference type="InterPro" id="IPR001356">
    <property type="entry name" value="HD"/>
</dbReference>
<evidence type="ECO:0000256" key="7">
    <source>
        <dbReference type="ARBA" id="ARBA00025748"/>
    </source>
</evidence>
<dbReference type="InterPro" id="IPR003106">
    <property type="entry name" value="Leu_zip_homeo"/>
</dbReference>
<dbReference type="SUPFAM" id="SSF46689">
    <property type="entry name" value="Homeodomain-like"/>
    <property type="match status" value="1"/>
</dbReference>
<gene>
    <name evidence="14" type="ORF">FRX31_017685</name>
</gene>
<evidence type="ECO:0000313" key="14">
    <source>
        <dbReference type="EMBL" id="KAF5192728.1"/>
    </source>
</evidence>
<dbReference type="InterPro" id="IPR017970">
    <property type="entry name" value="Homeobox_CS"/>
</dbReference>
<dbReference type="PROSITE" id="PS00027">
    <property type="entry name" value="HOMEOBOX_1"/>
    <property type="match status" value="1"/>
</dbReference>
<name>A0A7J6W7F3_THATH</name>
<dbReference type="InterPro" id="IPR045224">
    <property type="entry name" value="HDZip_class_I_plant"/>
</dbReference>
<keyword evidence="5 10" id="KW-0804">Transcription</keyword>
<organism evidence="14 15">
    <name type="scientific">Thalictrum thalictroides</name>
    <name type="common">Rue-anemone</name>
    <name type="synonym">Anemone thalictroides</name>
    <dbReference type="NCBI Taxonomy" id="46969"/>
    <lineage>
        <taxon>Eukaryota</taxon>
        <taxon>Viridiplantae</taxon>
        <taxon>Streptophyta</taxon>
        <taxon>Embryophyta</taxon>
        <taxon>Tracheophyta</taxon>
        <taxon>Spermatophyta</taxon>
        <taxon>Magnoliopsida</taxon>
        <taxon>Ranunculales</taxon>
        <taxon>Ranunculaceae</taxon>
        <taxon>Thalictroideae</taxon>
        <taxon>Thalictrum</taxon>
    </lineage>
</organism>
<keyword evidence="4 8" id="KW-0371">Homeobox</keyword>
<evidence type="ECO:0000256" key="8">
    <source>
        <dbReference type="PROSITE-ProRule" id="PRU00108"/>
    </source>
</evidence>
<reference evidence="14 15" key="1">
    <citation type="submission" date="2020-06" db="EMBL/GenBank/DDBJ databases">
        <title>Transcriptomic and genomic resources for Thalictrum thalictroides and T. hernandezii: Facilitating candidate gene discovery in an emerging model plant lineage.</title>
        <authorList>
            <person name="Arias T."/>
            <person name="Riano-Pachon D.M."/>
            <person name="Di Stilio V.S."/>
        </authorList>
    </citation>
    <scope>NUCLEOTIDE SEQUENCE [LARGE SCALE GENOMIC DNA]</scope>
    <source>
        <strain evidence="15">cv. WT478/WT964</strain>
        <tissue evidence="14">Leaves</tissue>
    </source>
</reference>